<comment type="caution">
    <text evidence="1">The sequence shown here is derived from an EMBL/GenBank/DDBJ whole genome shotgun (WGS) entry which is preliminary data.</text>
</comment>
<evidence type="ECO:0008006" key="2">
    <source>
        <dbReference type="Google" id="ProtNLM"/>
    </source>
</evidence>
<proteinExistence type="predicted"/>
<organism evidence="1">
    <name type="scientific">Pseudothermotoga hypogea</name>
    <dbReference type="NCBI Taxonomy" id="57487"/>
    <lineage>
        <taxon>Bacteria</taxon>
        <taxon>Thermotogati</taxon>
        <taxon>Thermotogota</taxon>
        <taxon>Thermotogae</taxon>
        <taxon>Thermotogales</taxon>
        <taxon>Thermotogaceae</taxon>
        <taxon>Pseudothermotoga</taxon>
    </lineage>
</organism>
<sequence>MRRTLSFLLTLLVLLAFSYQWESWPGFFKPMKNSAMGGTYVTTAEGIESLLLNPALFEAGGAVGANLNLSENVVTIAPKLFELLQDPSKITQLATDTEFLRAVQGVHSYGLDLYGGYGTNVVWANVGGLGAFQTELFWNLSLTNLNQVELGAWASYFGMVGGSVKLTKDLKIGLSVGFGMSGTLIPATGTSYPATVDVTDQNSLNDVLPDVSKLFSYIDTPFFVFNVGALYRWNDLSLGVAFHYNSKNVLNSAPSQVLSAGVSYDLKILKLAFEVEDVLNTQKTFYRKMNLGLESDFGFLKLYAGLHAGWLTGGLKLDVPFFNVAFSTYVVEFSPNAGLMGERKYTLSFSARF</sequence>
<gene>
    <name evidence="1" type="ORF">ENW55_09805</name>
</gene>
<protein>
    <recommendedName>
        <fullName evidence="2">DUF5723 domain-containing protein</fullName>
    </recommendedName>
</protein>
<reference evidence="1" key="1">
    <citation type="journal article" date="2020" name="mSystems">
        <title>Genome- and Community-Level Interaction Insights into Carbon Utilization and Element Cycling Functions of Hydrothermarchaeota in Hydrothermal Sediment.</title>
        <authorList>
            <person name="Zhou Z."/>
            <person name="Liu Y."/>
            <person name="Xu W."/>
            <person name="Pan J."/>
            <person name="Luo Z.H."/>
            <person name="Li M."/>
        </authorList>
    </citation>
    <scope>NUCLEOTIDE SEQUENCE [LARGE SCALE GENOMIC DNA]</scope>
    <source>
        <strain evidence="1">SpSt-86</strain>
    </source>
</reference>
<name>A0A832MNJ2_9THEM</name>
<dbReference type="AlphaFoldDB" id="A0A832MNJ2"/>
<accession>A0A832MNJ2</accession>
<dbReference type="Gene3D" id="2.40.160.60">
    <property type="entry name" value="Outer membrane protein transport protein (OMPP1/FadL/TodX)"/>
    <property type="match status" value="1"/>
</dbReference>
<evidence type="ECO:0000313" key="1">
    <source>
        <dbReference type="EMBL" id="HGZ80259.1"/>
    </source>
</evidence>
<dbReference type="EMBL" id="DTKQ01000055">
    <property type="protein sequence ID" value="HGZ80259.1"/>
    <property type="molecule type" value="Genomic_DNA"/>
</dbReference>